<dbReference type="InterPro" id="IPR036291">
    <property type="entry name" value="NAD(P)-bd_dom_sf"/>
</dbReference>
<dbReference type="Proteomes" id="UP000183569">
    <property type="component" value="Unassembled WGS sequence"/>
</dbReference>
<sequence length="331" mass="35368">MKKLMIYGASGYTGAMIARHAQEAGLQIIVAGRDGEKLAAMALKMDIAFRAFSLDDPDTIDSALEDIDVLINCAGPFMYTAKPLITAAIRQKVHYLDVAAELDSYQFAEIFDDVAVSAGVMLLPGCGGSVAMLGCLAAHAAAEIKNPARISLALHVTGTMSRGSAVSASENLSTECLLRRNGQLMQRESTELQNFDFGKGPQACFPVTLPDVITIWKATEIPDIETFVYLSGEGFPQGNLADLPDGPTAQERKGSRYQAVAEVMNADGDTLRMLLDTVNGYSFTALAAAEAGRRVLAGECRPGFHTPAGLFGKHFAETIADTRIVAFDDLH</sequence>
<feature type="domain" description="Saccharopine dehydrogenase NADP binding" evidence="1">
    <location>
        <begin position="5"/>
        <end position="100"/>
    </location>
</feature>
<gene>
    <name evidence="2" type="ORF">SAMN02927897_04585</name>
</gene>
<dbReference type="EMBL" id="FMUI01000024">
    <property type="protein sequence ID" value="SCX63572.1"/>
    <property type="molecule type" value="Genomic_DNA"/>
</dbReference>
<dbReference type="Gene3D" id="3.40.50.720">
    <property type="entry name" value="NAD(P)-binding Rossmann-like Domain"/>
    <property type="match status" value="1"/>
</dbReference>
<dbReference type="PANTHER" id="PTHR43781:SF1">
    <property type="entry name" value="SACCHAROPINE DEHYDROGENASE"/>
    <property type="match status" value="1"/>
</dbReference>
<dbReference type="AlphaFoldDB" id="A0A1G4ZD11"/>
<dbReference type="GeneID" id="23846680"/>
<protein>
    <submittedName>
        <fullName evidence="2">Uncharacterized conserved protein</fullName>
    </submittedName>
</protein>
<dbReference type="Pfam" id="PF03435">
    <property type="entry name" value="Sacchrp_dh_NADP"/>
    <property type="match status" value="1"/>
</dbReference>
<evidence type="ECO:0000259" key="1">
    <source>
        <dbReference type="Pfam" id="PF03435"/>
    </source>
</evidence>
<proteinExistence type="predicted"/>
<name>A0A1G4ZD11_9ENTR</name>
<organism evidence="2 3">
    <name type="scientific">Kosakonia sacchari</name>
    <dbReference type="NCBI Taxonomy" id="1158459"/>
    <lineage>
        <taxon>Bacteria</taxon>
        <taxon>Pseudomonadati</taxon>
        <taxon>Pseudomonadota</taxon>
        <taxon>Gammaproteobacteria</taxon>
        <taxon>Enterobacterales</taxon>
        <taxon>Enterobacteriaceae</taxon>
        <taxon>Kosakonia</taxon>
    </lineage>
</organism>
<dbReference type="PANTHER" id="PTHR43781">
    <property type="entry name" value="SACCHAROPINE DEHYDROGENASE"/>
    <property type="match status" value="1"/>
</dbReference>
<dbReference type="RefSeq" id="WP_025263861.1">
    <property type="nucleotide sequence ID" value="NZ_FMUI01000024.1"/>
</dbReference>
<evidence type="ECO:0000313" key="2">
    <source>
        <dbReference type="EMBL" id="SCX63572.1"/>
    </source>
</evidence>
<dbReference type="SUPFAM" id="SSF51735">
    <property type="entry name" value="NAD(P)-binding Rossmann-fold domains"/>
    <property type="match status" value="1"/>
</dbReference>
<accession>A0A1G4ZD11</accession>
<reference evidence="2 3" key="1">
    <citation type="submission" date="2016-10" db="EMBL/GenBank/DDBJ databases">
        <authorList>
            <person name="Varghese N."/>
            <person name="Submissions S."/>
        </authorList>
    </citation>
    <scope>NUCLEOTIDE SEQUENCE [LARGE SCALE GENOMIC DNA]</scope>
    <source>
        <strain evidence="2 3">CGMCC 1.12102</strain>
    </source>
</reference>
<dbReference type="InterPro" id="IPR005097">
    <property type="entry name" value="Sacchrp_dh_NADP-bd"/>
</dbReference>
<evidence type="ECO:0000313" key="3">
    <source>
        <dbReference type="Proteomes" id="UP000183569"/>
    </source>
</evidence>
<comment type="caution">
    <text evidence="2">The sequence shown here is derived from an EMBL/GenBank/DDBJ whole genome shotgun (WGS) entry which is preliminary data.</text>
</comment>